<dbReference type="EMBL" id="SPKJ01000035">
    <property type="protein sequence ID" value="MYZ48355.1"/>
    <property type="molecule type" value="Genomic_DNA"/>
</dbReference>
<dbReference type="RefSeq" id="WP_161140705.1">
    <property type="nucleotide sequence ID" value="NZ_SPKJ01000035.1"/>
</dbReference>
<name>A0A964T558_9HYPH</name>
<evidence type="ECO:0000256" key="4">
    <source>
        <dbReference type="ARBA" id="ARBA00022989"/>
    </source>
</evidence>
<dbReference type="InterPro" id="IPR015414">
    <property type="entry name" value="TMEM64"/>
</dbReference>
<evidence type="ECO:0000259" key="7">
    <source>
        <dbReference type="Pfam" id="PF09335"/>
    </source>
</evidence>
<dbReference type="GO" id="GO:0005886">
    <property type="term" value="C:plasma membrane"/>
    <property type="evidence" value="ECO:0007669"/>
    <property type="project" value="UniProtKB-SubCell"/>
</dbReference>
<dbReference type="AlphaFoldDB" id="A0A964T558"/>
<evidence type="ECO:0000256" key="1">
    <source>
        <dbReference type="ARBA" id="ARBA00004651"/>
    </source>
</evidence>
<evidence type="ECO:0000256" key="2">
    <source>
        <dbReference type="ARBA" id="ARBA00022475"/>
    </source>
</evidence>
<feature type="transmembrane region" description="Helical" evidence="6">
    <location>
        <begin position="68"/>
        <end position="91"/>
    </location>
</feature>
<evidence type="ECO:0000313" key="9">
    <source>
        <dbReference type="Proteomes" id="UP000773614"/>
    </source>
</evidence>
<dbReference type="Proteomes" id="UP000773614">
    <property type="component" value="Unassembled WGS sequence"/>
</dbReference>
<dbReference type="OrthoDB" id="9779114at2"/>
<keyword evidence="9" id="KW-1185">Reference proteome</keyword>
<proteinExistence type="inferred from homology"/>
<keyword evidence="2 6" id="KW-1003">Cell membrane</keyword>
<accession>A0A964T558</accession>
<gene>
    <name evidence="8" type="ORF">E4O86_11620</name>
</gene>
<feature type="transmembrane region" description="Helical" evidence="6">
    <location>
        <begin position="143"/>
        <end position="164"/>
    </location>
</feature>
<keyword evidence="5 6" id="KW-0472">Membrane</keyword>
<reference evidence="8" key="1">
    <citation type="submission" date="2019-03" db="EMBL/GenBank/DDBJ databases">
        <title>Afifella sp. nov., isolated from activated sludge.</title>
        <authorList>
            <person name="Li Q."/>
            <person name="Liu Y."/>
        </authorList>
    </citation>
    <scope>NUCLEOTIDE SEQUENCE</scope>
    <source>
        <strain evidence="8">L72</strain>
    </source>
</reference>
<evidence type="ECO:0000313" key="8">
    <source>
        <dbReference type="EMBL" id="MYZ48355.1"/>
    </source>
</evidence>
<protein>
    <recommendedName>
        <fullName evidence="6">TVP38/TMEM64 family membrane protein</fullName>
    </recommendedName>
</protein>
<feature type="transmembrane region" description="Helical" evidence="6">
    <location>
        <begin position="216"/>
        <end position="233"/>
    </location>
</feature>
<feature type="domain" description="VTT" evidence="7">
    <location>
        <begin position="85"/>
        <end position="199"/>
    </location>
</feature>
<evidence type="ECO:0000256" key="5">
    <source>
        <dbReference type="ARBA" id="ARBA00023136"/>
    </source>
</evidence>
<feature type="transmembrane region" description="Helical" evidence="6">
    <location>
        <begin position="21"/>
        <end position="38"/>
    </location>
</feature>
<comment type="similarity">
    <text evidence="6">Belongs to the TVP38/TMEM64 family.</text>
</comment>
<dbReference type="PANTHER" id="PTHR12677:SF59">
    <property type="entry name" value="GOLGI APPARATUS MEMBRANE PROTEIN TVP38-RELATED"/>
    <property type="match status" value="1"/>
</dbReference>
<feature type="transmembrane region" description="Helical" evidence="6">
    <location>
        <begin position="176"/>
        <end position="196"/>
    </location>
</feature>
<keyword evidence="3 6" id="KW-0812">Transmembrane</keyword>
<comment type="subcellular location">
    <subcellularLocation>
        <location evidence="1 6">Cell membrane</location>
        <topology evidence="1 6">Multi-pass membrane protein</topology>
    </subcellularLocation>
</comment>
<evidence type="ECO:0000256" key="6">
    <source>
        <dbReference type="RuleBase" id="RU366058"/>
    </source>
</evidence>
<dbReference type="PANTHER" id="PTHR12677">
    <property type="entry name" value="GOLGI APPARATUS MEMBRANE PROTEIN TVP38-RELATED"/>
    <property type="match status" value="1"/>
</dbReference>
<dbReference type="InterPro" id="IPR032816">
    <property type="entry name" value="VTT_dom"/>
</dbReference>
<organism evidence="8 9">
    <name type="scientific">Propylenella binzhouense</name>
    <dbReference type="NCBI Taxonomy" id="2555902"/>
    <lineage>
        <taxon>Bacteria</taxon>
        <taxon>Pseudomonadati</taxon>
        <taxon>Pseudomonadota</taxon>
        <taxon>Alphaproteobacteria</taxon>
        <taxon>Hyphomicrobiales</taxon>
        <taxon>Propylenellaceae</taxon>
        <taxon>Propylenella</taxon>
    </lineage>
</organism>
<dbReference type="Pfam" id="PF09335">
    <property type="entry name" value="VTT_dom"/>
    <property type="match status" value="1"/>
</dbReference>
<comment type="caution">
    <text evidence="8">The sequence shown here is derived from an EMBL/GenBank/DDBJ whole genome shotgun (WGS) entry which is preliminary data.</text>
</comment>
<sequence>MATREQGKTGAGAPRRGLLRFLPILALAAALALAYALGLERWLQLDVLAEEARAFGAFVDRHPVLAPLAYVGAYAAAVAISIPGASLMTVLGGFAFGWLYGGLLTVAAATLGATTLFLAARTSLGAWLAASGGPRLQRLREGFAANAFSYLLFLRLAPVFPFWLVNLAPALFGMRLLPFVAATALGIVPGTFAYAYVGEGLEALVDAGGPLLPPKLVAAFALLALLALVPALLRRVRNRRAEEHRAASADV</sequence>
<keyword evidence="4 6" id="KW-1133">Transmembrane helix</keyword>
<feature type="transmembrane region" description="Helical" evidence="6">
    <location>
        <begin position="98"/>
        <end position="120"/>
    </location>
</feature>
<evidence type="ECO:0000256" key="3">
    <source>
        <dbReference type="ARBA" id="ARBA00022692"/>
    </source>
</evidence>